<keyword evidence="1" id="KW-0472">Membrane</keyword>
<dbReference type="InterPro" id="IPR009597">
    <property type="entry name" value="DUF1206"/>
</dbReference>
<feature type="transmembrane region" description="Helical" evidence="1">
    <location>
        <begin position="223"/>
        <end position="244"/>
    </location>
</feature>
<evidence type="ECO:0000313" key="3">
    <source>
        <dbReference type="EMBL" id="ELY21788.1"/>
    </source>
</evidence>
<dbReference type="Pfam" id="PF06724">
    <property type="entry name" value="DUF1206"/>
    <property type="match status" value="3"/>
</dbReference>
<evidence type="ECO:0000256" key="1">
    <source>
        <dbReference type="SAM" id="Phobius"/>
    </source>
</evidence>
<feature type="transmembrane region" description="Helical" evidence="1">
    <location>
        <begin position="89"/>
        <end position="107"/>
    </location>
</feature>
<dbReference type="Proteomes" id="UP000011651">
    <property type="component" value="Unassembled WGS sequence"/>
</dbReference>
<accession>L9UC43</accession>
<evidence type="ECO:0000259" key="2">
    <source>
        <dbReference type="Pfam" id="PF06724"/>
    </source>
</evidence>
<gene>
    <name evidence="3" type="ORF">HALTITAN_1350</name>
</gene>
<keyword evidence="1" id="KW-0812">Transmembrane</keyword>
<proteinExistence type="predicted"/>
<feature type="transmembrane region" description="Helical" evidence="1">
    <location>
        <begin position="173"/>
        <end position="194"/>
    </location>
</feature>
<reference evidence="3 4" key="1">
    <citation type="journal article" date="2013" name="Genome Announc.">
        <title>Draft Genome of the Marine Gammaproteobacterium Halomonas titanicae.</title>
        <authorList>
            <person name="Sanchez-Porro C."/>
            <person name="de la Haba R.R."/>
            <person name="Cruz-Hernandez N."/>
            <person name="Gonzalez J.M."/>
            <person name="Reyes-Guirao C."/>
            <person name="Navarro-Sampedro L."/>
            <person name="Carballo M."/>
            <person name="Ventosa A."/>
        </authorList>
    </citation>
    <scope>NUCLEOTIDE SEQUENCE [LARGE SCALE GENOMIC DNA]</scope>
    <source>
        <strain evidence="3 4">BH1</strain>
    </source>
</reference>
<name>L9UC43_9GAMM</name>
<protein>
    <recommendedName>
        <fullName evidence="2">DUF1206 domain-containing protein</fullName>
    </recommendedName>
</protein>
<comment type="caution">
    <text evidence="3">The sequence shown here is derived from an EMBL/GenBank/DDBJ whole genome shotgun (WGS) entry which is preliminary data.</text>
</comment>
<organism evidence="3 4">
    <name type="scientific">Vreelandella titanicae BH1</name>
    <dbReference type="NCBI Taxonomy" id="1204738"/>
    <lineage>
        <taxon>Bacteria</taxon>
        <taxon>Pseudomonadati</taxon>
        <taxon>Pseudomonadota</taxon>
        <taxon>Gammaproteobacteria</taxon>
        <taxon>Oceanospirillales</taxon>
        <taxon>Halomonadaceae</taxon>
        <taxon>Vreelandella</taxon>
    </lineage>
</organism>
<dbReference type="AlphaFoldDB" id="L9UC43"/>
<feature type="domain" description="DUF1206" evidence="2">
    <location>
        <begin position="45"/>
        <end position="111"/>
    </location>
</feature>
<dbReference type="EMBL" id="AOPO01000004">
    <property type="protein sequence ID" value="ELY21788.1"/>
    <property type="molecule type" value="Genomic_DNA"/>
</dbReference>
<dbReference type="PATRIC" id="fig|1204738.3.peg.2019"/>
<keyword evidence="1" id="KW-1133">Transmembrane helix</keyword>
<evidence type="ECO:0000313" key="4">
    <source>
        <dbReference type="Proteomes" id="UP000011651"/>
    </source>
</evidence>
<feature type="domain" description="DUF1206" evidence="2">
    <location>
        <begin position="127"/>
        <end position="198"/>
    </location>
</feature>
<feature type="transmembrane region" description="Helical" evidence="1">
    <location>
        <begin position="264"/>
        <end position="289"/>
    </location>
</feature>
<feature type="transmembrane region" description="Helical" evidence="1">
    <location>
        <begin position="50"/>
        <end position="69"/>
    </location>
</feature>
<feature type="transmembrane region" description="Helical" evidence="1">
    <location>
        <begin position="128"/>
        <end position="153"/>
    </location>
</feature>
<feature type="domain" description="DUF1206" evidence="2">
    <location>
        <begin position="221"/>
        <end position="290"/>
    </location>
</feature>
<sequence>MGRYTALYARLHRNAQRHISQEDAMANSMKNRNHWDAITLYARMGYASRGIVYVLVGSLAALAAFGQGGQTEGSRGALERLLTAPFGKVLLAIMAIGLVGYAMWRIIQAVKDTDHHGNGAKGLAIRAGLLASAITHTLLSFFAATLIFQFAGSSGDSGGGSQGVAGWLMQQPFGRWLVAGVGLIMIGVGMAHALKGYKAKFDKHFAMPPQTQQWAYPICRFGLVIRGAVFVIVGSFFIIAAYQINPNQAGGMSEVFSTLRSQPFGQWLLGFVALGLFAFGLYSLLAAVYRRINPEV</sequence>